<feature type="region of interest" description="Disordered" evidence="13">
    <location>
        <begin position="1"/>
        <end position="65"/>
    </location>
</feature>
<dbReference type="PROSITE" id="PS00039">
    <property type="entry name" value="DEAD_ATP_HELICASE"/>
    <property type="match status" value="1"/>
</dbReference>
<evidence type="ECO:0000256" key="2">
    <source>
        <dbReference type="ARBA" id="ARBA00004604"/>
    </source>
</evidence>
<dbReference type="AlphaFoldDB" id="A0A9W7Y1E4"/>
<dbReference type="SMART" id="SM00487">
    <property type="entry name" value="DEXDc"/>
    <property type="match status" value="1"/>
</dbReference>
<comment type="caution">
    <text evidence="17">The sequence shown here is derived from an EMBL/GenBank/DDBJ whole genome shotgun (WGS) entry which is preliminary data.</text>
</comment>
<dbReference type="CDD" id="cd18787">
    <property type="entry name" value="SF2_C_DEAD"/>
    <property type="match status" value="1"/>
</dbReference>
<feature type="region of interest" description="Disordered" evidence="13">
    <location>
        <begin position="851"/>
        <end position="988"/>
    </location>
</feature>
<keyword evidence="10" id="KW-0539">Nucleus</keyword>
<evidence type="ECO:0000256" key="3">
    <source>
        <dbReference type="ARBA" id="ARBA00010379"/>
    </source>
</evidence>
<dbReference type="PROSITE" id="PS51192">
    <property type="entry name" value="HELICASE_ATP_BIND_1"/>
    <property type="match status" value="1"/>
</dbReference>
<dbReference type="PROSITE" id="PS51195">
    <property type="entry name" value="Q_MOTIF"/>
    <property type="match status" value="1"/>
</dbReference>
<keyword evidence="18" id="KW-1185">Reference proteome</keyword>
<dbReference type="GO" id="GO:0005730">
    <property type="term" value="C:nucleolus"/>
    <property type="evidence" value="ECO:0007669"/>
    <property type="project" value="UniProtKB-SubCell"/>
</dbReference>
<dbReference type="InterPro" id="IPR050079">
    <property type="entry name" value="DEAD_box_RNA_helicase"/>
</dbReference>
<comment type="subcellular location">
    <subcellularLocation>
        <location evidence="2">Nucleus</location>
        <location evidence="2">Nucleolus</location>
    </subcellularLocation>
</comment>
<dbReference type="PANTHER" id="PTHR47959">
    <property type="entry name" value="ATP-DEPENDENT RNA HELICASE RHLE-RELATED"/>
    <property type="match status" value="1"/>
</dbReference>
<dbReference type="Proteomes" id="UP001149813">
    <property type="component" value="Unassembled WGS sequence"/>
</dbReference>
<dbReference type="InterPro" id="IPR000629">
    <property type="entry name" value="RNA-helicase_DEAD-box_CS"/>
</dbReference>
<dbReference type="InterPro" id="IPR014001">
    <property type="entry name" value="Helicase_ATP-bd"/>
</dbReference>
<keyword evidence="5" id="KW-0547">Nucleotide-binding</keyword>
<dbReference type="GO" id="GO:0016787">
    <property type="term" value="F:hydrolase activity"/>
    <property type="evidence" value="ECO:0007669"/>
    <property type="project" value="UniProtKB-KW"/>
</dbReference>
<evidence type="ECO:0000313" key="18">
    <source>
        <dbReference type="Proteomes" id="UP001149813"/>
    </source>
</evidence>
<sequence>MKGHDDSMGSDSDGDFDLTSALIPQTNTVPSTTKPKKTSARIESTLPSDMANAENASGDSDDESIQRSLVAHNRKKKKSGGFQSMGLHPPLFRAVINKGFKVPTPIQRKTIPVIMQGRDVVGMARTGSGKTAAFLIPMIHRLKAHSVRVGARGIILSPSRELALQTHQVTKDFTKFTDLRAVPIVGGDSLEDQFGIMASNPDIIIATPGRLLHLIVEMNLDLTTVEYIVFDEADRLFELGFAVQLREIMARLSANRQTLLFSATLPATLVDFAKAGLQDPELIRLDVESKISQDLEMAFFNVKHEHKDGALIFLLRDIIGIPVNTDKSIKSKAWHRFGNRPRKDKAERDDAPRTKCQTIIFASTKHHVEYLNGLLTEAGFSVSHIYGSLDQTMRKIQISRFAAAKTNILVVTDVAARGIDIPILENVVNYDFVDSSKVFVHRVGRVARAGRRGWAYSLVTSDEIPYVLDLQLFLGRSLHLGSTVYTKNNRTPDFTKEIVFGQFPHELTDLDNEWVEQMVKCDVNIEGMHTTALNGSKLYRKSKQTASSESYKRAKEIGLADSFSEPHILLHDKIDPEEKTRMEMLRSLSGFRPNETVFEIGARGVKHTTTASLIMQNYRMSSQTFIQKTKETRSKMDDPMARFDDDSMDVDDDNDSSKAPAAATSGRKPKTPKKAAGGKTLDDLLNPKNGSAYRDDEFYIPYTKTDLNTERGYAMNTGTFIEQAQNAIVSVNGDENESLLAMQHAKQAKNILRWDSKKKNFVRGVGIGSDNKKLIKTESGTLLPASFKAGTFKNWEQKTKTSMPRTGEQEMANAASRASGGRYVNGRFQHTKITEAKPLDPLAIGYEQKLRKRKANEESGESGEVQNDRYKGTVQFSDDESNKKGRFGNKGGKKSNSGSSGKQPAAKNELKTKEQIRKERILKEKRVAKTGRHADKAGSSRGGRGGGRGGSAGRGGRGGSSRGGSSRGGRGGSSRGGKGGSSRGGKRR</sequence>
<keyword evidence="6 17" id="KW-0378">Hydrolase</keyword>
<evidence type="ECO:0000256" key="7">
    <source>
        <dbReference type="ARBA" id="ARBA00022806"/>
    </source>
</evidence>
<evidence type="ECO:0000259" key="15">
    <source>
        <dbReference type="PROSITE" id="PS51194"/>
    </source>
</evidence>
<dbReference type="PANTHER" id="PTHR47959:SF8">
    <property type="entry name" value="RNA HELICASE"/>
    <property type="match status" value="1"/>
</dbReference>
<accession>A0A9W7Y1E4</accession>
<dbReference type="Pfam" id="PF00271">
    <property type="entry name" value="Helicase_C"/>
    <property type="match status" value="1"/>
</dbReference>
<evidence type="ECO:0000256" key="8">
    <source>
        <dbReference type="ARBA" id="ARBA00022840"/>
    </source>
</evidence>
<evidence type="ECO:0000313" key="17">
    <source>
        <dbReference type="EMBL" id="KAJ1725069.1"/>
    </source>
</evidence>
<evidence type="ECO:0000256" key="1">
    <source>
        <dbReference type="ARBA" id="ARBA00003706"/>
    </source>
</evidence>
<feature type="compositionally biased region" description="Gly residues" evidence="13">
    <location>
        <begin position="940"/>
        <end position="988"/>
    </location>
</feature>
<dbReference type="InterPro" id="IPR012541">
    <property type="entry name" value="DBP10_C"/>
</dbReference>
<evidence type="ECO:0000256" key="4">
    <source>
        <dbReference type="ARBA" id="ARBA00012552"/>
    </source>
</evidence>
<feature type="region of interest" description="Disordered" evidence="13">
    <location>
        <begin position="629"/>
        <end position="688"/>
    </location>
</feature>
<evidence type="ECO:0000256" key="6">
    <source>
        <dbReference type="ARBA" id="ARBA00022801"/>
    </source>
</evidence>
<name>A0A9W7Y1E4_9FUNG</name>
<evidence type="ECO:0000259" key="14">
    <source>
        <dbReference type="PROSITE" id="PS51192"/>
    </source>
</evidence>
<dbReference type="GO" id="GO:0003723">
    <property type="term" value="F:RNA binding"/>
    <property type="evidence" value="ECO:0007669"/>
    <property type="project" value="UniProtKB-KW"/>
</dbReference>
<evidence type="ECO:0000256" key="12">
    <source>
        <dbReference type="PROSITE-ProRule" id="PRU00552"/>
    </source>
</evidence>
<dbReference type="EMBL" id="JANBOJ010000013">
    <property type="protein sequence ID" value="KAJ1725069.1"/>
    <property type="molecule type" value="Genomic_DNA"/>
</dbReference>
<dbReference type="EC" id="3.6.4.13" evidence="4"/>
<organism evidence="17 18">
    <name type="scientific">Coemansia erecta</name>
    <dbReference type="NCBI Taxonomy" id="147472"/>
    <lineage>
        <taxon>Eukaryota</taxon>
        <taxon>Fungi</taxon>
        <taxon>Fungi incertae sedis</taxon>
        <taxon>Zoopagomycota</taxon>
        <taxon>Kickxellomycotina</taxon>
        <taxon>Kickxellomycetes</taxon>
        <taxon>Kickxellales</taxon>
        <taxon>Kickxellaceae</taxon>
        <taxon>Coemansia</taxon>
    </lineage>
</organism>
<proteinExistence type="inferred from homology"/>
<feature type="domain" description="Helicase ATP-binding" evidence="14">
    <location>
        <begin position="111"/>
        <end position="283"/>
    </location>
</feature>
<evidence type="ECO:0000259" key="16">
    <source>
        <dbReference type="PROSITE" id="PS51195"/>
    </source>
</evidence>
<feature type="domain" description="DEAD-box RNA helicase Q" evidence="16">
    <location>
        <begin position="80"/>
        <end position="108"/>
    </location>
</feature>
<evidence type="ECO:0000256" key="13">
    <source>
        <dbReference type="SAM" id="MobiDB-lite"/>
    </source>
</evidence>
<evidence type="ECO:0000256" key="9">
    <source>
        <dbReference type="ARBA" id="ARBA00022884"/>
    </source>
</evidence>
<gene>
    <name evidence="17" type="primary">DBP10</name>
    <name evidence="17" type="ORF">LPJ53_000720</name>
</gene>
<evidence type="ECO:0000256" key="5">
    <source>
        <dbReference type="ARBA" id="ARBA00022741"/>
    </source>
</evidence>
<feature type="domain" description="Helicase C-terminal" evidence="15">
    <location>
        <begin position="348"/>
        <end position="491"/>
    </location>
</feature>
<feature type="region of interest" description="Disordered" evidence="13">
    <location>
        <begin position="799"/>
        <end position="823"/>
    </location>
</feature>
<dbReference type="SMART" id="SM01123">
    <property type="entry name" value="DBP10CT"/>
    <property type="match status" value="1"/>
</dbReference>
<keyword evidence="7 17" id="KW-0347">Helicase</keyword>
<dbReference type="InterPro" id="IPR001650">
    <property type="entry name" value="Helicase_C-like"/>
</dbReference>
<dbReference type="Pfam" id="PF00270">
    <property type="entry name" value="DEAD"/>
    <property type="match status" value="1"/>
</dbReference>
<comment type="catalytic activity">
    <reaction evidence="11">
        <text>ATP + H2O = ADP + phosphate + H(+)</text>
        <dbReference type="Rhea" id="RHEA:13065"/>
        <dbReference type="ChEBI" id="CHEBI:15377"/>
        <dbReference type="ChEBI" id="CHEBI:15378"/>
        <dbReference type="ChEBI" id="CHEBI:30616"/>
        <dbReference type="ChEBI" id="CHEBI:43474"/>
        <dbReference type="ChEBI" id="CHEBI:456216"/>
        <dbReference type="EC" id="3.6.4.13"/>
    </reaction>
</comment>
<dbReference type="PROSITE" id="PS51194">
    <property type="entry name" value="HELICASE_CTER"/>
    <property type="match status" value="1"/>
</dbReference>
<dbReference type="InterPro" id="IPR014014">
    <property type="entry name" value="RNA_helicase_DEAD_Q_motif"/>
</dbReference>
<evidence type="ECO:0000256" key="11">
    <source>
        <dbReference type="ARBA" id="ARBA00047984"/>
    </source>
</evidence>
<reference evidence="17" key="1">
    <citation type="submission" date="2022-07" db="EMBL/GenBank/DDBJ databases">
        <title>Phylogenomic reconstructions and comparative analyses of Kickxellomycotina fungi.</title>
        <authorList>
            <person name="Reynolds N.K."/>
            <person name="Stajich J.E."/>
            <person name="Barry K."/>
            <person name="Grigoriev I.V."/>
            <person name="Crous P."/>
            <person name="Smith M.E."/>
        </authorList>
    </citation>
    <scope>NUCLEOTIDE SEQUENCE</scope>
    <source>
        <strain evidence="17">NBRC 32514</strain>
    </source>
</reference>
<dbReference type="FunFam" id="3.40.50.300:FF:000865">
    <property type="entry name" value="ATP-dependent RNA helicase DDX54"/>
    <property type="match status" value="1"/>
</dbReference>
<dbReference type="GO" id="GO:0005829">
    <property type="term" value="C:cytosol"/>
    <property type="evidence" value="ECO:0007669"/>
    <property type="project" value="TreeGrafter"/>
</dbReference>
<dbReference type="CDD" id="cd17959">
    <property type="entry name" value="DEADc_DDX54"/>
    <property type="match status" value="1"/>
</dbReference>
<dbReference type="InterPro" id="IPR033517">
    <property type="entry name" value="DDX54/DBP10_DEAD-box_helicase"/>
</dbReference>
<dbReference type="SMART" id="SM00490">
    <property type="entry name" value="HELICc"/>
    <property type="match status" value="1"/>
</dbReference>
<dbReference type="InterPro" id="IPR011545">
    <property type="entry name" value="DEAD/DEAH_box_helicase_dom"/>
</dbReference>
<comment type="similarity">
    <text evidence="3">Belongs to the DEAD box helicase family. DDX54/DBP10 subfamily.</text>
</comment>
<dbReference type="InterPro" id="IPR027417">
    <property type="entry name" value="P-loop_NTPase"/>
</dbReference>
<feature type="compositionally biased region" description="Basic and acidic residues" evidence="13">
    <location>
        <begin position="908"/>
        <end position="938"/>
    </location>
</feature>
<keyword evidence="9" id="KW-0694">RNA-binding</keyword>
<dbReference type="SUPFAM" id="SSF52540">
    <property type="entry name" value="P-loop containing nucleoside triphosphate hydrolases"/>
    <property type="match status" value="2"/>
</dbReference>
<dbReference type="Pfam" id="PF08147">
    <property type="entry name" value="DBP10CT"/>
    <property type="match status" value="1"/>
</dbReference>
<comment type="function">
    <text evidence="1">ATP-binding RNA helicase involved in the biogenesis of 60S ribosomal subunits and is required for the normal formation of 25S and 5.8S rRNAs.</text>
</comment>
<dbReference type="Gene3D" id="3.40.50.300">
    <property type="entry name" value="P-loop containing nucleotide triphosphate hydrolases"/>
    <property type="match status" value="2"/>
</dbReference>
<feature type="compositionally biased region" description="Basic and acidic residues" evidence="13">
    <location>
        <begin position="629"/>
        <end position="645"/>
    </location>
</feature>
<keyword evidence="8" id="KW-0067">ATP-binding</keyword>
<protein>
    <recommendedName>
        <fullName evidence="4">RNA helicase</fullName>
        <ecNumber evidence="4">3.6.4.13</ecNumber>
    </recommendedName>
</protein>
<dbReference type="GO" id="GO:0005524">
    <property type="term" value="F:ATP binding"/>
    <property type="evidence" value="ECO:0007669"/>
    <property type="project" value="UniProtKB-KW"/>
</dbReference>
<feature type="compositionally biased region" description="Basic residues" evidence="13">
    <location>
        <begin position="884"/>
        <end position="893"/>
    </location>
</feature>
<evidence type="ECO:0000256" key="10">
    <source>
        <dbReference type="ARBA" id="ARBA00023242"/>
    </source>
</evidence>
<dbReference type="GO" id="GO:0003724">
    <property type="term" value="F:RNA helicase activity"/>
    <property type="evidence" value="ECO:0007669"/>
    <property type="project" value="UniProtKB-EC"/>
</dbReference>
<dbReference type="OrthoDB" id="10261375at2759"/>
<feature type="short sequence motif" description="Q motif" evidence="12">
    <location>
        <begin position="80"/>
        <end position="108"/>
    </location>
</feature>